<reference evidence="2" key="1">
    <citation type="journal article" date="2019" name="Int. J. Syst. Evol. Microbiol.">
        <title>The Global Catalogue of Microorganisms (GCM) 10K type strain sequencing project: providing services to taxonomists for standard genome sequencing and annotation.</title>
        <authorList>
            <consortium name="The Broad Institute Genomics Platform"/>
            <consortium name="The Broad Institute Genome Sequencing Center for Infectious Disease"/>
            <person name="Wu L."/>
            <person name="Ma J."/>
        </authorList>
    </citation>
    <scope>NUCLEOTIDE SEQUENCE [LARGE SCALE GENOMIC DNA]</scope>
    <source>
        <strain evidence="2">JCM 16022</strain>
    </source>
</reference>
<organism evidence="1 2">
    <name type="scientific">Nocardioides koreensis</name>
    <dbReference type="NCBI Taxonomy" id="433651"/>
    <lineage>
        <taxon>Bacteria</taxon>
        <taxon>Bacillati</taxon>
        <taxon>Actinomycetota</taxon>
        <taxon>Actinomycetes</taxon>
        <taxon>Propionibacteriales</taxon>
        <taxon>Nocardioidaceae</taxon>
        <taxon>Nocardioides</taxon>
    </lineage>
</organism>
<dbReference type="Proteomes" id="UP001501771">
    <property type="component" value="Unassembled WGS sequence"/>
</dbReference>
<protein>
    <submittedName>
        <fullName evidence="1">Uncharacterized protein</fullName>
    </submittedName>
</protein>
<accession>A0ABP5LXG8</accession>
<proteinExistence type="predicted"/>
<name>A0ABP5LXG8_9ACTN</name>
<keyword evidence="2" id="KW-1185">Reference proteome</keyword>
<evidence type="ECO:0000313" key="1">
    <source>
        <dbReference type="EMBL" id="GAA2153943.1"/>
    </source>
</evidence>
<sequence length="133" mass="14326">MASLLLVAGVSVWQWWPAKVAPELTPQMVKAIGHSQQTVTLVGGGSREDAHTLWERYHDRGPNGHPPESPRLLGISLAKVETDSAPGSGTYWVVYFDRVWNQAFGPDASASGFGREVTLVDPGSLRGLGATLF</sequence>
<comment type="caution">
    <text evidence="1">The sequence shown here is derived from an EMBL/GenBank/DDBJ whole genome shotgun (WGS) entry which is preliminary data.</text>
</comment>
<gene>
    <name evidence="1" type="ORF">GCM10009844_39080</name>
</gene>
<evidence type="ECO:0000313" key="2">
    <source>
        <dbReference type="Proteomes" id="UP001501771"/>
    </source>
</evidence>
<dbReference type="EMBL" id="BAAAQR010000014">
    <property type="protein sequence ID" value="GAA2153943.1"/>
    <property type="molecule type" value="Genomic_DNA"/>
</dbReference>